<dbReference type="EMBL" id="JAQJAN010000008">
    <property type="protein sequence ID" value="KAJ5724642.1"/>
    <property type="molecule type" value="Genomic_DNA"/>
</dbReference>
<reference evidence="1" key="1">
    <citation type="journal article" date="2023" name="IMA Fungus">
        <title>Comparative genomic study of the Penicillium genus elucidates a diverse pangenome and 15 lateral gene transfer events.</title>
        <authorList>
            <person name="Petersen C."/>
            <person name="Sorensen T."/>
            <person name="Nielsen M.R."/>
            <person name="Sondergaard T.E."/>
            <person name="Sorensen J.L."/>
            <person name="Fitzpatrick D.A."/>
            <person name="Frisvad J.C."/>
            <person name="Nielsen K.L."/>
        </authorList>
    </citation>
    <scope>NUCLEOTIDE SEQUENCE</scope>
    <source>
        <strain evidence="1">IBT 17514</strain>
    </source>
</reference>
<reference evidence="1" key="2">
    <citation type="submission" date="2023-01" db="EMBL/GenBank/DDBJ databases">
        <authorList>
            <person name="Petersen C."/>
        </authorList>
    </citation>
    <scope>NUCLEOTIDE SEQUENCE</scope>
    <source>
        <strain evidence="1">IBT 17514</strain>
    </source>
</reference>
<organism evidence="1 2">
    <name type="scientific">Penicillium malachiteum</name>
    <dbReference type="NCBI Taxonomy" id="1324776"/>
    <lineage>
        <taxon>Eukaryota</taxon>
        <taxon>Fungi</taxon>
        <taxon>Dikarya</taxon>
        <taxon>Ascomycota</taxon>
        <taxon>Pezizomycotina</taxon>
        <taxon>Eurotiomycetes</taxon>
        <taxon>Eurotiomycetidae</taxon>
        <taxon>Eurotiales</taxon>
        <taxon>Aspergillaceae</taxon>
        <taxon>Penicillium</taxon>
    </lineage>
</organism>
<evidence type="ECO:0000313" key="2">
    <source>
        <dbReference type="Proteomes" id="UP001215712"/>
    </source>
</evidence>
<comment type="caution">
    <text evidence="1">The sequence shown here is derived from an EMBL/GenBank/DDBJ whole genome shotgun (WGS) entry which is preliminary data.</text>
</comment>
<keyword evidence="2" id="KW-1185">Reference proteome</keyword>
<dbReference type="AlphaFoldDB" id="A0AAD6HKF3"/>
<protein>
    <submittedName>
        <fullName evidence="1">Uncharacterized protein</fullName>
    </submittedName>
</protein>
<dbReference type="Proteomes" id="UP001215712">
    <property type="component" value="Unassembled WGS sequence"/>
</dbReference>
<accession>A0AAD6HKF3</accession>
<sequence length="105" mass="12363">MNFYYEVHLITRRVHFRLMGILQSIPAGARVLTESLNPKHEYDYKPLWGFYEKDFVYSSLGKKNRLIKALVVAMILLLCPPSHISDITIHDYATILLFDLLPRRR</sequence>
<evidence type="ECO:0000313" key="1">
    <source>
        <dbReference type="EMBL" id="KAJ5724642.1"/>
    </source>
</evidence>
<gene>
    <name evidence="1" type="ORF">N7493_006370</name>
</gene>
<name>A0AAD6HKF3_9EURO</name>
<proteinExistence type="predicted"/>